<proteinExistence type="predicted"/>
<accession>A0A8S5UF95</accession>
<name>A0A8S5UF95_9CAUD</name>
<organism evidence="1">
    <name type="scientific">Myoviridae sp. ctcyQ27</name>
    <dbReference type="NCBI Taxonomy" id="2825139"/>
    <lineage>
        <taxon>Viruses</taxon>
        <taxon>Duplodnaviria</taxon>
        <taxon>Heunggongvirae</taxon>
        <taxon>Uroviricota</taxon>
        <taxon>Caudoviricetes</taxon>
    </lineage>
</organism>
<evidence type="ECO:0000313" key="1">
    <source>
        <dbReference type="EMBL" id="DAF93159.1"/>
    </source>
</evidence>
<protein>
    <submittedName>
        <fullName evidence="1">Uncharacterized protein</fullName>
    </submittedName>
</protein>
<dbReference type="EMBL" id="BK016080">
    <property type="protein sequence ID" value="DAF93159.1"/>
    <property type="molecule type" value="Genomic_DNA"/>
</dbReference>
<sequence>MIDNELMMSFDINYINESKIIDGFWNIVDKLAEKIINLLRKLRLQIREFRKESSLKRLNNKLKKIDLEKIKADFDYYIPNKPSIQLYLNSIYTESYNGIVMKSIMMANQGKTKEMYIELFGKYPCDTYSDNNNYLLGISNYLSRVFKRECKDKEDLNKCLSYIMSDRSITRFLKTSQIKAELRSSNGDLYSTQLGKDLKLISDIKEWAIEYFTNVTNKIMVDVNKMKSMINKNCNNYDSETKIALVRLLQHYTRLIRDSNIYGAIKSIDDMENRILNKFKTDDREE</sequence>
<reference evidence="1" key="1">
    <citation type="journal article" date="2021" name="Proc. Natl. Acad. Sci. U.S.A.">
        <title>A Catalog of Tens of Thousands of Viruses from Human Metagenomes Reveals Hidden Associations with Chronic Diseases.</title>
        <authorList>
            <person name="Tisza M.J."/>
            <person name="Buck C.B."/>
        </authorList>
    </citation>
    <scope>NUCLEOTIDE SEQUENCE</scope>
    <source>
        <strain evidence="1">CtcyQ27</strain>
    </source>
</reference>